<dbReference type="Gene3D" id="3.40.50.880">
    <property type="match status" value="1"/>
</dbReference>
<dbReference type="PROSITE" id="PS51273">
    <property type="entry name" value="GATASE_TYPE_1"/>
    <property type="match status" value="1"/>
</dbReference>
<keyword evidence="3" id="KW-1185">Reference proteome</keyword>
<protein>
    <submittedName>
        <fullName evidence="2">Type 1 glutamine amidotransferase</fullName>
    </submittedName>
</protein>
<keyword evidence="2" id="KW-0315">Glutamine amidotransferase</keyword>
<comment type="caution">
    <text evidence="2">The sequence shown here is derived from an EMBL/GenBank/DDBJ whole genome shotgun (WGS) entry which is preliminary data.</text>
</comment>
<sequence length="224" mass="24382">MKIGLLQCGATAPELDVHHGSYPEFYAELLGPGFDWQTWRVFDGAFPEGPGDAEGWLVSGSKHAVYEDHDWIAPLEQLIRDIHARDIPLVGICFGHQIVAQALGGRVEKFAGGWAVGRRPYDLDGETVHLNAWHQDQVVQPPPGARVIASSDFTAYAGLAIGPATLTLQPHPEFSSDYIAAMVALRRGGTVPDPLLDQAARDIGQNVDNAAIGARLSRFFRDHQ</sequence>
<dbReference type="SUPFAM" id="SSF52317">
    <property type="entry name" value="Class I glutamine amidotransferase-like"/>
    <property type="match status" value="1"/>
</dbReference>
<dbReference type="PANTHER" id="PTHR42695:SF5">
    <property type="entry name" value="GLUTAMINE AMIDOTRANSFERASE YLR126C-RELATED"/>
    <property type="match status" value="1"/>
</dbReference>
<evidence type="ECO:0000313" key="3">
    <source>
        <dbReference type="Proteomes" id="UP000642488"/>
    </source>
</evidence>
<dbReference type="Proteomes" id="UP000642488">
    <property type="component" value="Unassembled WGS sequence"/>
</dbReference>
<reference evidence="2" key="1">
    <citation type="submission" date="2020-12" db="EMBL/GenBank/DDBJ databases">
        <title>Bacterial taxonomy.</title>
        <authorList>
            <person name="Pan X."/>
        </authorList>
    </citation>
    <scope>NUCLEOTIDE SEQUENCE</scope>
    <source>
        <strain evidence="2">KCTC 52957</strain>
    </source>
</reference>
<dbReference type="EMBL" id="JAEKPD010000007">
    <property type="protein sequence ID" value="MBJ3762750.1"/>
    <property type="molecule type" value="Genomic_DNA"/>
</dbReference>
<name>A0A934MCQ3_9RHOB</name>
<proteinExistence type="predicted"/>
<dbReference type="InterPro" id="IPR029062">
    <property type="entry name" value="Class_I_gatase-like"/>
</dbReference>
<organism evidence="2 3">
    <name type="scientific">Palleronia pontilimi</name>
    <dbReference type="NCBI Taxonomy" id="1964209"/>
    <lineage>
        <taxon>Bacteria</taxon>
        <taxon>Pseudomonadati</taxon>
        <taxon>Pseudomonadota</taxon>
        <taxon>Alphaproteobacteria</taxon>
        <taxon>Rhodobacterales</taxon>
        <taxon>Roseobacteraceae</taxon>
        <taxon>Palleronia</taxon>
    </lineage>
</organism>
<dbReference type="RefSeq" id="WP_198915919.1">
    <property type="nucleotide sequence ID" value="NZ_JAEKPD010000007.1"/>
</dbReference>
<dbReference type="Pfam" id="PF00117">
    <property type="entry name" value="GATase"/>
    <property type="match status" value="1"/>
</dbReference>
<dbReference type="GO" id="GO:0005829">
    <property type="term" value="C:cytosol"/>
    <property type="evidence" value="ECO:0007669"/>
    <property type="project" value="TreeGrafter"/>
</dbReference>
<dbReference type="AlphaFoldDB" id="A0A934MCQ3"/>
<dbReference type="InterPro" id="IPR017926">
    <property type="entry name" value="GATASE"/>
</dbReference>
<gene>
    <name evidence="2" type="ORF">ILP92_08335</name>
</gene>
<feature type="domain" description="Glutamine amidotransferase" evidence="1">
    <location>
        <begin position="57"/>
        <end position="176"/>
    </location>
</feature>
<dbReference type="InterPro" id="IPR044992">
    <property type="entry name" value="ChyE-like"/>
</dbReference>
<evidence type="ECO:0000259" key="1">
    <source>
        <dbReference type="Pfam" id="PF00117"/>
    </source>
</evidence>
<dbReference type="CDD" id="cd01741">
    <property type="entry name" value="GATase1_1"/>
    <property type="match status" value="1"/>
</dbReference>
<accession>A0A934MCQ3</accession>
<dbReference type="PANTHER" id="PTHR42695">
    <property type="entry name" value="GLUTAMINE AMIDOTRANSFERASE YLR126C-RELATED"/>
    <property type="match status" value="1"/>
</dbReference>
<evidence type="ECO:0000313" key="2">
    <source>
        <dbReference type="EMBL" id="MBJ3762750.1"/>
    </source>
</evidence>